<dbReference type="InterPro" id="IPR036236">
    <property type="entry name" value="Znf_C2H2_sf"/>
</dbReference>
<dbReference type="GO" id="GO:0000978">
    <property type="term" value="F:RNA polymerase II cis-regulatory region sequence-specific DNA binding"/>
    <property type="evidence" value="ECO:0007669"/>
    <property type="project" value="TreeGrafter"/>
</dbReference>
<keyword evidence="9" id="KW-0539">Nucleus</keyword>
<evidence type="ECO:0000259" key="12">
    <source>
        <dbReference type="PROSITE" id="PS50157"/>
    </source>
</evidence>
<dbReference type="GO" id="GO:0000981">
    <property type="term" value="F:DNA-binding transcription factor activity, RNA polymerase II-specific"/>
    <property type="evidence" value="ECO:0007669"/>
    <property type="project" value="TreeGrafter"/>
</dbReference>
<dbReference type="SMART" id="SM00355">
    <property type="entry name" value="ZnF_C2H2"/>
    <property type="match status" value="2"/>
</dbReference>
<name>A0A9J6F7V2_RHIMP</name>
<sequence length="212" mass="22519">MAGEEAPASGVSVAAVGTTCLAPVSHLSLPSSPFPPSCRLNGCAPPPGTMWVDGRASAAARGHRPPRGAARASHTTAHPVVADLLQCASSICKPRDAPPRFGRRGKESADVIKPGERPFPCTWSECGKRFARSDELARHFRTHTGEKKFACPLCGKRFMRSDHLTKHARRHPDFRPSMLTSNRRGGGNGCHKANATADSLGDSSDHSLPSSP</sequence>
<dbReference type="PROSITE" id="PS00028">
    <property type="entry name" value="ZINC_FINGER_C2H2_1"/>
    <property type="match status" value="2"/>
</dbReference>
<dbReference type="Pfam" id="PF00096">
    <property type="entry name" value="zf-C2H2"/>
    <property type="match status" value="2"/>
</dbReference>
<dbReference type="AlphaFoldDB" id="A0A9J6F7V2"/>
<dbReference type="PANTHER" id="PTHR23235:SF132">
    <property type="entry name" value="KRUEPPEL-LIKE FACTOR 9"/>
    <property type="match status" value="1"/>
</dbReference>
<keyword evidence="7" id="KW-0238">DNA-binding</keyword>
<protein>
    <recommendedName>
        <fullName evidence="12">C2H2-type domain-containing protein</fullName>
    </recommendedName>
</protein>
<dbReference type="FunFam" id="3.30.160.60:FF:000595">
    <property type="entry name" value="Krueppel-like factor 14"/>
    <property type="match status" value="1"/>
</dbReference>
<evidence type="ECO:0000256" key="11">
    <source>
        <dbReference type="SAM" id="MobiDB-lite"/>
    </source>
</evidence>
<evidence type="ECO:0000256" key="6">
    <source>
        <dbReference type="ARBA" id="ARBA00023015"/>
    </source>
</evidence>
<keyword evidence="8" id="KW-0804">Transcription</keyword>
<keyword evidence="4 10" id="KW-0863">Zinc-finger</keyword>
<dbReference type="PANTHER" id="PTHR23235">
    <property type="entry name" value="KRUEPPEL-LIKE TRANSCRIPTION FACTOR"/>
    <property type="match status" value="1"/>
</dbReference>
<gene>
    <name evidence="13" type="ORF">HPB51_023264</name>
</gene>
<evidence type="ECO:0000313" key="13">
    <source>
        <dbReference type="EMBL" id="KAH8042425.1"/>
    </source>
</evidence>
<keyword evidence="3" id="KW-0677">Repeat</keyword>
<dbReference type="EMBL" id="JABSTU010000001">
    <property type="protein sequence ID" value="KAH8042425.1"/>
    <property type="molecule type" value="Genomic_DNA"/>
</dbReference>
<evidence type="ECO:0000256" key="5">
    <source>
        <dbReference type="ARBA" id="ARBA00022833"/>
    </source>
</evidence>
<dbReference type="PROSITE" id="PS50157">
    <property type="entry name" value="ZINC_FINGER_C2H2_2"/>
    <property type="match status" value="2"/>
</dbReference>
<keyword evidence="14" id="KW-1185">Reference proteome</keyword>
<dbReference type="InterPro" id="IPR013087">
    <property type="entry name" value="Znf_C2H2_type"/>
</dbReference>
<feature type="domain" description="C2H2-type" evidence="12">
    <location>
        <begin position="119"/>
        <end position="148"/>
    </location>
</feature>
<keyword evidence="6" id="KW-0805">Transcription regulation</keyword>
<evidence type="ECO:0000256" key="9">
    <source>
        <dbReference type="ARBA" id="ARBA00023242"/>
    </source>
</evidence>
<evidence type="ECO:0000256" key="1">
    <source>
        <dbReference type="ARBA" id="ARBA00004123"/>
    </source>
</evidence>
<comment type="caution">
    <text evidence="13">The sequence shown here is derived from an EMBL/GenBank/DDBJ whole genome shotgun (WGS) entry which is preliminary data.</text>
</comment>
<reference evidence="13" key="1">
    <citation type="journal article" date="2020" name="Cell">
        <title>Large-Scale Comparative Analyses of Tick Genomes Elucidate Their Genetic Diversity and Vector Capacities.</title>
        <authorList>
            <consortium name="Tick Genome and Microbiome Consortium (TIGMIC)"/>
            <person name="Jia N."/>
            <person name="Wang J."/>
            <person name="Shi W."/>
            <person name="Du L."/>
            <person name="Sun Y."/>
            <person name="Zhan W."/>
            <person name="Jiang J.F."/>
            <person name="Wang Q."/>
            <person name="Zhang B."/>
            <person name="Ji P."/>
            <person name="Bell-Sakyi L."/>
            <person name="Cui X.M."/>
            <person name="Yuan T.T."/>
            <person name="Jiang B.G."/>
            <person name="Yang W.F."/>
            <person name="Lam T.T."/>
            <person name="Chang Q.C."/>
            <person name="Ding S.J."/>
            <person name="Wang X.J."/>
            <person name="Zhu J.G."/>
            <person name="Ruan X.D."/>
            <person name="Zhao L."/>
            <person name="Wei J.T."/>
            <person name="Ye R.Z."/>
            <person name="Que T.C."/>
            <person name="Du C.H."/>
            <person name="Zhou Y.H."/>
            <person name="Cheng J.X."/>
            <person name="Dai P.F."/>
            <person name="Guo W.B."/>
            <person name="Han X.H."/>
            <person name="Huang E.J."/>
            <person name="Li L.F."/>
            <person name="Wei W."/>
            <person name="Gao Y.C."/>
            <person name="Liu J.Z."/>
            <person name="Shao H.Z."/>
            <person name="Wang X."/>
            <person name="Wang C.C."/>
            <person name="Yang T.C."/>
            <person name="Huo Q.B."/>
            <person name="Li W."/>
            <person name="Chen H.Y."/>
            <person name="Chen S.E."/>
            <person name="Zhou L.G."/>
            <person name="Ni X.B."/>
            <person name="Tian J.H."/>
            <person name="Sheng Y."/>
            <person name="Liu T."/>
            <person name="Pan Y.S."/>
            <person name="Xia L.Y."/>
            <person name="Li J."/>
            <person name="Zhao F."/>
            <person name="Cao W.C."/>
        </authorList>
    </citation>
    <scope>NUCLEOTIDE SEQUENCE</scope>
    <source>
        <strain evidence="13">Rmic-2018</strain>
    </source>
</reference>
<dbReference type="Proteomes" id="UP000821866">
    <property type="component" value="Chromosome 1"/>
</dbReference>
<feature type="domain" description="C2H2-type" evidence="12">
    <location>
        <begin position="149"/>
        <end position="176"/>
    </location>
</feature>
<comment type="subcellular location">
    <subcellularLocation>
        <location evidence="1">Nucleus</location>
    </subcellularLocation>
</comment>
<keyword evidence="5" id="KW-0862">Zinc</keyword>
<keyword evidence="2" id="KW-0479">Metal-binding</keyword>
<organism evidence="13 14">
    <name type="scientific">Rhipicephalus microplus</name>
    <name type="common">Cattle tick</name>
    <name type="synonym">Boophilus microplus</name>
    <dbReference type="NCBI Taxonomy" id="6941"/>
    <lineage>
        <taxon>Eukaryota</taxon>
        <taxon>Metazoa</taxon>
        <taxon>Ecdysozoa</taxon>
        <taxon>Arthropoda</taxon>
        <taxon>Chelicerata</taxon>
        <taxon>Arachnida</taxon>
        <taxon>Acari</taxon>
        <taxon>Parasitiformes</taxon>
        <taxon>Ixodida</taxon>
        <taxon>Ixodoidea</taxon>
        <taxon>Ixodidae</taxon>
        <taxon>Rhipicephalinae</taxon>
        <taxon>Rhipicephalus</taxon>
        <taxon>Boophilus</taxon>
    </lineage>
</organism>
<reference evidence="13" key="2">
    <citation type="submission" date="2021-09" db="EMBL/GenBank/DDBJ databases">
        <authorList>
            <person name="Jia N."/>
            <person name="Wang J."/>
            <person name="Shi W."/>
            <person name="Du L."/>
            <person name="Sun Y."/>
            <person name="Zhan W."/>
            <person name="Jiang J."/>
            <person name="Wang Q."/>
            <person name="Zhang B."/>
            <person name="Ji P."/>
            <person name="Sakyi L.B."/>
            <person name="Cui X."/>
            <person name="Yuan T."/>
            <person name="Jiang B."/>
            <person name="Yang W."/>
            <person name="Lam T.T.-Y."/>
            <person name="Chang Q."/>
            <person name="Ding S."/>
            <person name="Wang X."/>
            <person name="Zhu J."/>
            <person name="Ruan X."/>
            <person name="Zhao L."/>
            <person name="Wei J."/>
            <person name="Que T."/>
            <person name="Du C."/>
            <person name="Cheng J."/>
            <person name="Dai P."/>
            <person name="Han X."/>
            <person name="Huang E."/>
            <person name="Gao Y."/>
            <person name="Liu J."/>
            <person name="Shao H."/>
            <person name="Ye R."/>
            <person name="Li L."/>
            <person name="Wei W."/>
            <person name="Wang X."/>
            <person name="Wang C."/>
            <person name="Huo Q."/>
            <person name="Li W."/>
            <person name="Guo W."/>
            <person name="Chen H."/>
            <person name="Chen S."/>
            <person name="Zhou L."/>
            <person name="Zhou L."/>
            <person name="Ni X."/>
            <person name="Tian J."/>
            <person name="Zhou Y."/>
            <person name="Sheng Y."/>
            <person name="Liu T."/>
            <person name="Pan Y."/>
            <person name="Xia L."/>
            <person name="Li J."/>
            <person name="Zhao F."/>
            <person name="Cao W."/>
        </authorList>
    </citation>
    <scope>NUCLEOTIDE SEQUENCE</scope>
    <source>
        <strain evidence="13">Rmic-2018</strain>
        <tissue evidence="13">Larvae</tissue>
    </source>
</reference>
<evidence type="ECO:0000256" key="3">
    <source>
        <dbReference type="ARBA" id="ARBA00022737"/>
    </source>
</evidence>
<evidence type="ECO:0000313" key="14">
    <source>
        <dbReference type="Proteomes" id="UP000821866"/>
    </source>
</evidence>
<dbReference type="GO" id="GO:0005634">
    <property type="term" value="C:nucleus"/>
    <property type="evidence" value="ECO:0007669"/>
    <property type="project" value="UniProtKB-SubCell"/>
</dbReference>
<feature type="region of interest" description="Disordered" evidence="11">
    <location>
        <begin position="165"/>
        <end position="212"/>
    </location>
</feature>
<accession>A0A9J6F7V2</accession>
<dbReference type="SUPFAM" id="SSF57667">
    <property type="entry name" value="beta-beta-alpha zinc fingers"/>
    <property type="match status" value="1"/>
</dbReference>
<evidence type="ECO:0000256" key="7">
    <source>
        <dbReference type="ARBA" id="ARBA00023125"/>
    </source>
</evidence>
<evidence type="ECO:0000256" key="2">
    <source>
        <dbReference type="ARBA" id="ARBA00022723"/>
    </source>
</evidence>
<dbReference type="FunFam" id="3.30.160.60:FF:000018">
    <property type="entry name" value="Krueppel-like factor 15"/>
    <property type="match status" value="1"/>
</dbReference>
<dbReference type="Gene3D" id="3.30.160.60">
    <property type="entry name" value="Classic Zinc Finger"/>
    <property type="match status" value="2"/>
</dbReference>
<dbReference type="VEuPathDB" id="VectorBase:LOC119159433"/>
<evidence type="ECO:0000256" key="10">
    <source>
        <dbReference type="PROSITE-ProRule" id="PRU00042"/>
    </source>
</evidence>
<dbReference type="GO" id="GO:0008270">
    <property type="term" value="F:zinc ion binding"/>
    <property type="evidence" value="ECO:0007669"/>
    <property type="project" value="UniProtKB-KW"/>
</dbReference>
<proteinExistence type="predicted"/>
<evidence type="ECO:0000256" key="4">
    <source>
        <dbReference type="ARBA" id="ARBA00022771"/>
    </source>
</evidence>
<evidence type="ECO:0000256" key="8">
    <source>
        <dbReference type="ARBA" id="ARBA00023163"/>
    </source>
</evidence>